<reference evidence="2" key="1">
    <citation type="submission" date="2013-04" db="EMBL/GenBank/DDBJ databases">
        <authorList>
            <person name="Qu J."/>
            <person name="Murali S.C."/>
            <person name="Bandaranaike D."/>
            <person name="Bellair M."/>
            <person name="Blankenburg K."/>
            <person name="Chao H."/>
            <person name="Dinh H."/>
            <person name="Doddapaneni H."/>
            <person name="Downs B."/>
            <person name="Dugan-Rocha S."/>
            <person name="Elkadiri S."/>
            <person name="Gnanaolivu R.D."/>
            <person name="Hernandez B."/>
            <person name="Javaid M."/>
            <person name="Jayaseelan J.C."/>
            <person name="Lee S."/>
            <person name="Li M."/>
            <person name="Ming W."/>
            <person name="Munidasa M."/>
            <person name="Muniz J."/>
            <person name="Nguyen L."/>
            <person name="Ongeri F."/>
            <person name="Osuji N."/>
            <person name="Pu L.-L."/>
            <person name="Puazo M."/>
            <person name="Qu C."/>
            <person name="Quiroz J."/>
            <person name="Raj R."/>
            <person name="Weissenberger G."/>
            <person name="Xin Y."/>
            <person name="Zou X."/>
            <person name="Han Y."/>
            <person name="Richards S."/>
            <person name="Worley K."/>
            <person name="Muzny D."/>
            <person name="Gibbs R."/>
        </authorList>
    </citation>
    <scope>NUCLEOTIDE SEQUENCE</scope>
    <source>
        <strain evidence="2">Sampled in the wild</strain>
    </source>
</reference>
<dbReference type="Gene3D" id="3.90.320.10">
    <property type="match status" value="1"/>
</dbReference>
<dbReference type="AlphaFoldDB" id="A0A8K0KP07"/>
<keyword evidence="3" id="KW-1185">Reference proteome</keyword>
<dbReference type="EMBL" id="KZ309290">
    <property type="protein sequence ID" value="KAG8238152.1"/>
    <property type="molecule type" value="Genomic_DNA"/>
</dbReference>
<dbReference type="Pfam" id="PF09588">
    <property type="entry name" value="YqaJ"/>
    <property type="match status" value="1"/>
</dbReference>
<dbReference type="CDD" id="cd22343">
    <property type="entry name" value="PDDEXK_lambda_exonuclease-like"/>
    <property type="match status" value="1"/>
</dbReference>
<dbReference type="GO" id="GO:0006281">
    <property type="term" value="P:DNA repair"/>
    <property type="evidence" value="ECO:0007669"/>
    <property type="project" value="UniProtKB-ARBA"/>
</dbReference>
<dbReference type="InterPro" id="IPR051703">
    <property type="entry name" value="NF-kappa-B_Signaling_Reg"/>
</dbReference>
<evidence type="ECO:0000313" key="2">
    <source>
        <dbReference type="EMBL" id="KAG8238152.1"/>
    </source>
</evidence>
<name>A0A8K0KP07_LADFU</name>
<evidence type="ECO:0000313" key="3">
    <source>
        <dbReference type="Proteomes" id="UP000792457"/>
    </source>
</evidence>
<organism evidence="2 3">
    <name type="scientific">Ladona fulva</name>
    <name type="common">Scarce chaser dragonfly</name>
    <name type="synonym">Libellula fulva</name>
    <dbReference type="NCBI Taxonomy" id="123851"/>
    <lineage>
        <taxon>Eukaryota</taxon>
        <taxon>Metazoa</taxon>
        <taxon>Ecdysozoa</taxon>
        <taxon>Arthropoda</taxon>
        <taxon>Hexapoda</taxon>
        <taxon>Insecta</taxon>
        <taxon>Pterygota</taxon>
        <taxon>Palaeoptera</taxon>
        <taxon>Odonata</taxon>
        <taxon>Epiprocta</taxon>
        <taxon>Anisoptera</taxon>
        <taxon>Libelluloidea</taxon>
        <taxon>Libellulidae</taxon>
        <taxon>Ladona</taxon>
    </lineage>
</organism>
<protein>
    <recommendedName>
        <fullName evidence="1">YqaJ viral recombinase domain-containing protein</fullName>
    </recommendedName>
</protein>
<evidence type="ECO:0000259" key="1">
    <source>
        <dbReference type="Pfam" id="PF09588"/>
    </source>
</evidence>
<accession>A0A8K0KP07</accession>
<reference evidence="2" key="2">
    <citation type="submission" date="2017-10" db="EMBL/GenBank/DDBJ databases">
        <title>Ladona fulva Genome sequencing and assembly.</title>
        <authorList>
            <person name="Murali S."/>
            <person name="Richards S."/>
            <person name="Bandaranaike D."/>
            <person name="Bellair M."/>
            <person name="Blankenburg K."/>
            <person name="Chao H."/>
            <person name="Dinh H."/>
            <person name="Doddapaneni H."/>
            <person name="Dugan-Rocha S."/>
            <person name="Elkadiri S."/>
            <person name="Gnanaolivu R."/>
            <person name="Hernandez B."/>
            <person name="Skinner E."/>
            <person name="Javaid M."/>
            <person name="Lee S."/>
            <person name="Li M."/>
            <person name="Ming W."/>
            <person name="Munidasa M."/>
            <person name="Muniz J."/>
            <person name="Nguyen L."/>
            <person name="Hughes D."/>
            <person name="Osuji N."/>
            <person name="Pu L.-L."/>
            <person name="Puazo M."/>
            <person name="Qu C."/>
            <person name="Quiroz J."/>
            <person name="Raj R."/>
            <person name="Weissenberger G."/>
            <person name="Xin Y."/>
            <person name="Zou X."/>
            <person name="Han Y."/>
            <person name="Worley K."/>
            <person name="Muzny D."/>
            <person name="Gibbs R."/>
        </authorList>
    </citation>
    <scope>NUCLEOTIDE SEQUENCE</scope>
    <source>
        <strain evidence="2">Sampled in the wild</strain>
    </source>
</reference>
<dbReference type="InterPro" id="IPR011335">
    <property type="entry name" value="Restrct_endonuc-II-like"/>
</dbReference>
<feature type="domain" description="YqaJ viral recombinase" evidence="1">
    <location>
        <begin position="4"/>
        <end position="83"/>
    </location>
</feature>
<dbReference type="Proteomes" id="UP000792457">
    <property type="component" value="Unassembled WGS sequence"/>
</dbReference>
<dbReference type="PANTHER" id="PTHR46609">
    <property type="entry name" value="EXONUCLEASE, PHAGE-TYPE/RECB, C-TERMINAL DOMAIN-CONTAINING PROTEIN"/>
    <property type="match status" value="1"/>
</dbReference>
<comment type="caution">
    <text evidence="2">The sequence shown here is derived from an EMBL/GenBank/DDBJ whole genome shotgun (WGS) entry which is preliminary data.</text>
</comment>
<sequence>MKVTPAGLFIDDVKPYLAATPDGLVGEDGLVEIKCPYFFEKMSPADGIASGRIKYCMMKDGHLILKKNHDYIYQTQGQLHITRRKFCIFALWSSEGMLTQTIEKDDSFWNKLYGK</sequence>
<dbReference type="InterPro" id="IPR011604">
    <property type="entry name" value="PDDEXK-like_dom_sf"/>
</dbReference>
<dbReference type="PANTHER" id="PTHR46609:SF8">
    <property type="entry name" value="YQAJ VIRAL RECOMBINASE DOMAIN-CONTAINING PROTEIN"/>
    <property type="match status" value="1"/>
</dbReference>
<dbReference type="SUPFAM" id="SSF52980">
    <property type="entry name" value="Restriction endonuclease-like"/>
    <property type="match status" value="1"/>
</dbReference>
<gene>
    <name evidence="2" type="ORF">J437_LFUL017265</name>
</gene>
<dbReference type="InterPro" id="IPR019080">
    <property type="entry name" value="YqaJ_viral_recombinase"/>
</dbReference>
<proteinExistence type="predicted"/>
<dbReference type="OrthoDB" id="6772344at2759"/>